<dbReference type="NCBIfam" id="NF009020">
    <property type="entry name" value="PRK12356.1"/>
    <property type="match status" value="1"/>
</dbReference>
<dbReference type="Proteomes" id="UP000182692">
    <property type="component" value="Unassembled WGS sequence"/>
</dbReference>
<evidence type="ECO:0000256" key="1">
    <source>
        <dbReference type="ARBA" id="ARBA00011076"/>
    </source>
</evidence>
<comment type="similarity">
    <text evidence="1 5">Belongs to the glutaminase family.</text>
</comment>
<dbReference type="GO" id="GO:0006543">
    <property type="term" value="P:L-glutamine catabolic process"/>
    <property type="evidence" value="ECO:0007669"/>
    <property type="project" value="TreeGrafter"/>
</dbReference>
<feature type="binding site" evidence="5">
    <location>
        <position position="164"/>
    </location>
    <ligand>
        <name>substrate</name>
    </ligand>
</feature>
<feature type="binding site" evidence="5">
    <location>
        <position position="195"/>
    </location>
    <ligand>
        <name>substrate</name>
    </ligand>
</feature>
<feature type="binding site" evidence="5">
    <location>
        <position position="69"/>
    </location>
    <ligand>
        <name>substrate</name>
    </ligand>
</feature>
<evidence type="ECO:0000256" key="3">
    <source>
        <dbReference type="ARBA" id="ARBA00022801"/>
    </source>
</evidence>
<feature type="binding site" evidence="5">
    <location>
        <position position="171"/>
    </location>
    <ligand>
        <name>substrate</name>
    </ligand>
</feature>
<dbReference type="Gene3D" id="3.40.710.10">
    <property type="entry name" value="DD-peptidase/beta-lactamase superfamily"/>
    <property type="match status" value="1"/>
</dbReference>
<gene>
    <name evidence="5" type="primary">glsA</name>
    <name evidence="6" type="ORF">SAMN03084138_01340</name>
</gene>
<keyword evidence="3 5" id="KW-0378">Hydrolase</keyword>
<evidence type="ECO:0000313" key="7">
    <source>
        <dbReference type="Proteomes" id="UP000182692"/>
    </source>
</evidence>
<dbReference type="GeneID" id="35872004"/>
<organism evidence="6 7">
    <name type="scientific">Enterovibrio norvegicus DSM 15893</name>
    <dbReference type="NCBI Taxonomy" id="1121869"/>
    <lineage>
        <taxon>Bacteria</taxon>
        <taxon>Pseudomonadati</taxon>
        <taxon>Pseudomonadota</taxon>
        <taxon>Gammaproteobacteria</taxon>
        <taxon>Vibrionales</taxon>
        <taxon>Vibrionaceae</taxon>
        <taxon>Enterovibrio</taxon>
    </lineage>
</organism>
<proteinExistence type="inferred from homology"/>
<dbReference type="PANTHER" id="PTHR12544">
    <property type="entry name" value="GLUTAMINASE"/>
    <property type="match status" value="1"/>
</dbReference>
<dbReference type="GO" id="GO:0006537">
    <property type="term" value="P:glutamate biosynthetic process"/>
    <property type="evidence" value="ECO:0007669"/>
    <property type="project" value="TreeGrafter"/>
</dbReference>
<dbReference type="HAMAP" id="MF_00313">
    <property type="entry name" value="Glutaminase"/>
    <property type="match status" value="1"/>
</dbReference>
<sequence>MSVPLSATELQALVDKTFSLYHSLPGGENASYIPYLDSVPSRLAALVIVTAKGEIYKAGDSDYGFAIESISKVATLSLLMEDVGPETVREKIGAEPTGLPFNSVLALCEHQDKPLSPLVNAGAMASVSLLNASSGEERWARILDIQRRMTAGNVVLSDAINESEQTTNFHNRGIAWLLYAAGNCFCDPMEACEVYTRQCSTLVTCKDLAAMSATLANHGKNPLSGEQVLTPENVPHILAEMTMEGLYDYSGDWAFEVGLPGKSGVGGGLLAVCPGKLGIAAFSPPLDESGNSVRAQRMIAEVAKALDLNIYAA</sequence>
<dbReference type="GO" id="GO:0004359">
    <property type="term" value="F:glutaminase activity"/>
    <property type="evidence" value="ECO:0007669"/>
    <property type="project" value="UniProtKB-UniRule"/>
</dbReference>
<comment type="subunit">
    <text evidence="5">Homotetramer.</text>
</comment>
<dbReference type="SUPFAM" id="SSF56601">
    <property type="entry name" value="beta-lactamase/transpeptidase-like"/>
    <property type="match status" value="1"/>
</dbReference>
<name>A0A1I5MPA6_9GAMM</name>
<evidence type="ECO:0000256" key="2">
    <source>
        <dbReference type="ARBA" id="ARBA00012918"/>
    </source>
</evidence>
<dbReference type="STRING" id="1121869.SAMN03084138_01340"/>
<keyword evidence="5" id="KW-0007">Acetylation</keyword>
<feature type="binding site" evidence="5">
    <location>
        <position position="247"/>
    </location>
    <ligand>
        <name>substrate</name>
    </ligand>
</feature>
<comment type="catalytic activity">
    <reaction evidence="4 5">
        <text>L-glutamine + H2O = L-glutamate + NH4(+)</text>
        <dbReference type="Rhea" id="RHEA:15889"/>
        <dbReference type="ChEBI" id="CHEBI:15377"/>
        <dbReference type="ChEBI" id="CHEBI:28938"/>
        <dbReference type="ChEBI" id="CHEBI:29985"/>
        <dbReference type="ChEBI" id="CHEBI:58359"/>
        <dbReference type="EC" id="3.5.1.2"/>
    </reaction>
</comment>
<protein>
    <recommendedName>
        <fullName evidence="2 5">Glutaminase</fullName>
        <ecNumber evidence="2 5">3.5.1.2</ecNumber>
    </recommendedName>
</protein>
<reference evidence="6 7" key="1">
    <citation type="submission" date="2016-10" db="EMBL/GenBank/DDBJ databases">
        <authorList>
            <person name="de Groot N.N."/>
        </authorList>
    </citation>
    <scope>NUCLEOTIDE SEQUENCE [LARGE SCALE GENOMIC DNA]</scope>
    <source>
        <strain evidence="6 7">DSM 15893</strain>
    </source>
</reference>
<dbReference type="Pfam" id="PF04960">
    <property type="entry name" value="Glutaminase"/>
    <property type="match status" value="1"/>
</dbReference>
<dbReference type="RefSeq" id="WP_017015946.1">
    <property type="nucleotide sequence ID" value="NZ_FOWR01000008.1"/>
</dbReference>
<dbReference type="PANTHER" id="PTHR12544:SF48">
    <property type="entry name" value="GLUTAMINASE 1"/>
    <property type="match status" value="1"/>
</dbReference>
<dbReference type="EC" id="3.5.1.2" evidence="2 5"/>
<evidence type="ECO:0000256" key="5">
    <source>
        <dbReference type="HAMAP-Rule" id="MF_00313"/>
    </source>
</evidence>
<dbReference type="EMBL" id="FOWR01000008">
    <property type="protein sequence ID" value="SFP11418.1"/>
    <property type="molecule type" value="Genomic_DNA"/>
</dbReference>
<accession>A0A1I5MPA6</accession>
<dbReference type="NCBIfam" id="TIGR03814">
    <property type="entry name" value="Gln_ase"/>
    <property type="match status" value="1"/>
</dbReference>
<dbReference type="OrthoDB" id="9788822at2"/>
<evidence type="ECO:0000256" key="4">
    <source>
        <dbReference type="ARBA" id="ARBA00049534"/>
    </source>
</evidence>
<dbReference type="AlphaFoldDB" id="A0A1I5MPA6"/>
<evidence type="ECO:0000313" key="6">
    <source>
        <dbReference type="EMBL" id="SFP11418.1"/>
    </source>
</evidence>
<dbReference type="InterPro" id="IPR012338">
    <property type="entry name" value="Beta-lactam/transpept-like"/>
</dbReference>
<feature type="binding site" evidence="5">
    <location>
        <position position="120"/>
    </location>
    <ligand>
        <name>substrate</name>
    </ligand>
</feature>
<feature type="binding site" evidence="5">
    <location>
        <position position="265"/>
    </location>
    <ligand>
        <name>substrate</name>
    </ligand>
</feature>
<dbReference type="InterPro" id="IPR015868">
    <property type="entry name" value="Glutaminase"/>
</dbReference>